<evidence type="ECO:0000313" key="10">
    <source>
        <dbReference type="Ensembl" id="ENSCINP00000020138.2"/>
    </source>
</evidence>
<dbReference type="PRINTS" id="PR00463">
    <property type="entry name" value="EP450I"/>
</dbReference>
<dbReference type="PROSITE" id="PS00086">
    <property type="entry name" value="CYTOCHROME_P450"/>
    <property type="match status" value="1"/>
</dbReference>
<comment type="cofactor">
    <cofactor evidence="1 8">
        <name>heme</name>
        <dbReference type="ChEBI" id="CHEBI:30413"/>
    </cofactor>
</comment>
<evidence type="ECO:0000256" key="1">
    <source>
        <dbReference type="ARBA" id="ARBA00001971"/>
    </source>
</evidence>
<dbReference type="GO" id="GO:0016705">
    <property type="term" value="F:oxidoreductase activity, acting on paired donors, with incorporation or reduction of molecular oxygen"/>
    <property type="evidence" value="ECO:0007669"/>
    <property type="project" value="InterPro"/>
</dbReference>
<accession>F6QLX8</accession>
<evidence type="ECO:0000256" key="4">
    <source>
        <dbReference type="ARBA" id="ARBA00022723"/>
    </source>
</evidence>
<reference evidence="10" key="3">
    <citation type="submission" date="2025-08" db="UniProtKB">
        <authorList>
            <consortium name="Ensembl"/>
        </authorList>
    </citation>
    <scope>IDENTIFICATION</scope>
</reference>
<evidence type="ECO:0000256" key="6">
    <source>
        <dbReference type="ARBA" id="ARBA00023004"/>
    </source>
</evidence>
<reference evidence="10" key="4">
    <citation type="submission" date="2025-09" db="UniProtKB">
        <authorList>
            <consortium name="Ensembl"/>
        </authorList>
    </citation>
    <scope>IDENTIFICATION</scope>
</reference>
<reference evidence="10" key="2">
    <citation type="journal article" date="2008" name="Genome Biol.">
        <title>Improved genome assembly and evidence-based global gene model set for the chordate Ciona intestinalis: new insight into intron and operon populations.</title>
        <authorList>
            <person name="Satou Y."/>
            <person name="Mineta K."/>
            <person name="Ogasawara M."/>
            <person name="Sasakura Y."/>
            <person name="Shoguchi E."/>
            <person name="Ueno K."/>
            <person name="Yamada L."/>
            <person name="Matsumoto J."/>
            <person name="Wasserscheid J."/>
            <person name="Dewar K."/>
            <person name="Wiley G.B."/>
            <person name="Macmil S.L."/>
            <person name="Roe B.A."/>
            <person name="Zeller R.W."/>
            <person name="Hastings K.E."/>
            <person name="Lemaire P."/>
            <person name="Lindquist E."/>
            <person name="Endo T."/>
            <person name="Hotta K."/>
            <person name="Inaba K."/>
        </authorList>
    </citation>
    <scope>NUCLEOTIDE SEQUENCE [LARGE SCALE GENOMIC DNA]</scope>
    <source>
        <strain evidence="10">wild type</strain>
    </source>
</reference>
<evidence type="ECO:0000256" key="5">
    <source>
        <dbReference type="ARBA" id="ARBA00023002"/>
    </source>
</evidence>
<organism evidence="10 11">
    <name type="scientific">Ciona intestinalis</name>
    <name type="common">Transparent sea squirt</name>
    <name type="synonym">Ascidia intestinalis</name>
    <dbReference type="NCBI Taxonomy" id="7719"/>
    <lineage>
        <taxon>Eukaryota</taxon>
        <taxon>Metazoa</taxon>
        <taxon>Chordata</taxon>
        <taxon>Tunicata</taxon>
        <taxon>Ascidiacea</taxon>
        <taxon>Phlebobranchia</taxon>
        <taxon>Cionidae</taxon>
        <taxon>Ciona</taxon>
    </lineage>
</organism>
<reference evidence="11" key="1">
    <citation type="journal article" date="2002" name="Science">
        <title>The draft genome of Ciona intestinalis: insights into chordate and vertebrate origins.</title>
        <authorList>
            <person name="Dehal P."/>
            <person name="Satou Y."/>
            <person name="Campbell R.K."/>
            <person name="Chapman J."/>
            <person name="Degnan B."/>
            <person name="De Tomaso A."/>
            <person name="Davidson B."/>
            <person name="Di Gregorio A."/>
            <person name="Gelpke M."/>
            <person name="Goodstein D.M."/>
            <person name="Harafuji N."/>
            <person name="Hastings K.E."/>
            <person name="Ho I."/>
            <person name="Hotta K."/>
            <person name="Huang W."/>
            <person name="Kawashima T."/>
            <person name="Lemaire P."/>
            <person name="Martinez D."/>
            <person name="Meinertzhagen I.A."/>
            <person name="Necula S."/>
            <person name="Nonaka M."/>
            <person name="Putnam N."/>
            <person name="Rash S."/>
            <person name="Saiga H."/>
            <person name="Satake M."/>
            <person name="Terry A."/>
            <person name="Yamada L."/>
            <person name="Wang H.G."/>
            <person name="Awazu S."/>
            <person name="Azumi K."/>
            <person name="Boore J."/>
            <person name="Branno M."/>
            <person name="Chin-Bow S."/>
            <person name="DeSantis R."/>
            <person name="Doyle S."/>
            <person name="Francino P."/>
            <person name="Keys D.N."/>
            <person name="Haga S."/>
            <person name="Hayashi H."/>
            <person name="Hino K."/>
            <person name="Imai K.S."/>
            <person name="Inaba K."/>
            <person name="Kano S."/>
            <person name="Kobayashi K."/>
            <person name="Kobayashi M."/>
            <person name="Lee B.I."/>
            <person name="Makabe K.W."/>
            <person name="Manohar C."/>
            <person name="Matassi G."/>
            <person name="Medina M."/>
            <person name="Mochizuki Y."/>
            <person name="Mount S."/>
            <person name="Morishita T."/>
            <person name="Miura S."/>
            <person name="Nakayama A."/>
            <person name="Nishizaka S."/>
            <person name="Nomoto H."/>
            <person name="Ohta F."/>
            <person name="Oishi K."/>
            <person name="Rigoutsos I."/>
            <person name="Sano M."/>
            <person name="Sasaki A."/>
            <person name="Sasakura Y."/>
            <person name="Shoguchi E."/>
            <person name="Shin-i T."/>
            <person name="Spagnuolo A."/>
            <person name="Stainier D."/>
            <person name="Suzuki M.M."/>
            <person name="Tassy O."/>
            <person name="Takatori N."/>
            <person name="Tokuoka M."/>
            <person name="Yagi K."/>
            <person name="Yoshizaki F."/>
            <person name="Wada S."/>
            <person name="Zhang C."/>
            <person name="Hyatt P.D."/>
            <person name="Larimer F."/>
            <person name="Detter C."/>
            <person name="Doggett N."/>
            <person name="Glavina T."/>
            <person name="Hawkins T."/>
            <person name="Richardson P."/>
            <person name="Lucas S."/>
            <person name="Kohara Y."/>
            <person name="Levine M."/>
            <person name="Satoh N."/>
            <person name="Rokhsar D.S."/>
        </authorList>
    </citation>
    <scope>NUCLEOTIDE SEQUENCE [LARGE SCALE GENOMIC DNA]</scope>
</reference>
<evidence type="ECO:0000313" key="11">
    <source>
        <dbReference type="Proteomes" id="UP000008144"/>
    </source>
</evidence>
<comment type="similarity">
    <text evidence="2 9">Belongs to the cytochrome P450 family.</text>
</comment>
<dbReference type="GO" id="GO:0004497">
    <property type="term" value="F:monooxygenase activity"/>
    <property type="evidence" value="ECO:0007669"/>
    <property type="project" value="UniProtKB-KW"/>
</dbReference>
<dbReference type="InterPro" id="IPR001128">
    <property type="entry name" value="Cyt_P450"/>
</dbReference>
<evidence type="ECO:0000256" key="2">
    <source>
        <dbReference type="ARBA" id="ARBA00010617"/>
    </source>
</evidence>
<keyword evidence="7 9" id="KW-0503">Monooxygenase</keyword>
<dbReference type="GeneTree" id="ENSGT00940000165868"/>
<dbReference type="GO" id="GO:0005506">
    <property type="term" value="F:iron ion binding"/>
    <property type="evidence" value="ECO:0007669"/>
    <property type="project" value="InterPro"/>
</dbReference>
<dbReference type="FunFam" id="1.10.630.10:FF:000006">
    <property type="entry name" value="Cytochrome P450 302a1, mitochondrial"/>
    <property type="match status" value="1"/>
</dbReference>
<evidence type="ECO:0000256" key="9">
    <source>
        <dbReference type="RuleBase" id="RU000461"/>
    </source>
</evidence>
<keyword evidence="11" id="KW-1185">Reference proteome</keyword>
<gene>
    <name evidence="10" type="primary">LOC113474003</name>
</gene>
<dbReference type="Gene3D" id="1.10.630.10">
    <property type="entry name" value="Cytochrome P450"/>
    <property type="match status" value="1"/>
</dbReference>
<dbReference type="GO" id="GO:0020037">
    <property type="term" value="F:heme binding"/>
    <property type="evidence" value="ECO:0007669"/>
    <property type="project" value="InterPro"/>
</dbReference>
<dbReference type="GO" id="GO:0042359">
    <property type="term" value="P:vitamin D metabolic process"/>
    <property type="evidence" value="ECO:0007669"/>
    <property type="project" value="UniProtKB-ARBA"/>
</dbReference>
<dbReference type="CDD" id="cd11054">
    <property type="entry name" value="CYP24A1-like"/>
    <property type="match status" value="1"/>
</dbReference>
<dbReference type="InterPro" id="IPR036396">
    <property type="entry name" value="Cyt_P450_sf"/>
</dbReference>
<dbReference type="HOGENOM" id="CLU_001570_28_0_1"/>
<keyword evidence="4 8" id="KW-0479">Metal-binding</keyword>
<proteinExistence type="inferred from homology"/>
<keyword evidence="3 8" id="KW-0349">Heme</keyword>
<dbReference type="SUPFAM" id="SSF48264">
    <property type="entry name" value="Cytochrome P450"/>
    <property type="match status" value="1"/>
</dbReference>
<dbReference type="InterPro" id="IPR002401">
    <property type="entry name" value="Cyt_P450_E_grp-I"/>
</dbReference>
<dbReference type="Proteomes" id="UP000008144">
    <property type="component" value="Chromosome 7"/>
</dbReference>
<feature type="binding site" description="axial binding residue" evidence="8">
    <location>
        <position position="415"/>
    </location>
    <ligand>
        <name>heme</name>
        <dbReference type="ChEBI" id="CHEBI:30413"/>
    </ligand>
    <ligandPart>
        <name>Fe</name>
        <dbReference type="ChEBI" id="CHEBI:18248"/>
    </ligandPart>
</feature>
<protein>
    <submittedName>
        <fullName evidence="10">Cytochrome P450 10-like</fullName>
    </submittedName>
</protein>
<dbReference type="PRINTS" id="PR00385">
    <property type="entry name" value="P450"/>
</dbReference>
<dbReference type="InterPro" id="IPR050479">
    <property type="entry name" value="CYP11_CYP27_families"/>
</dbReference>
<dbReference type="EMBL" id="EAAA01002476">
    <property type="status" value="NOT_ANNOTATED_CDS"/>
    <property type="molecule type" value="Genomic_DNA"/>
</dbReference>
<evidence type="ECO:0000256" key="3">
    <source>
        <dbReference type="ARBA" id="ARBA00022617"/>
    </source>
</evidence>
<keyword evidence="6 8" id="KW-0408">Iron</keyword>
<dbReference type="PANTHER" id="PTHR24279">
    <property type="entry name" value="CYTOCHROME P450"/>
    <property type="match status" value="1"/>
</dbReference>
<evidence type="ECO:0000256" key="8">
    <source>
        <dbReference type="PIRSR" id="PIRSR602401-1"/>
    </source>
</evidence>
<dbReference type="Pfam" id="PF00067">
    <property type="entry name" value="p450"/>
    <property type="match status" value="1"/>
</dbReference>
<dbReference type="Ensembl" id="ENSCINT00000020138.2">
    <property type="protein sequence ID" value="ENSCINP00000020138.2"/>
    <property type="gene ID" value="ENSCING00000011877.2"/>
</dbReference>
<dbReference type="AlphaFoldDB" id="F6QLX8"/>
<evidence type="ECO:0000256" key="7">
    <source>
        <dbReference type="ARBA" id="ARBA00023033"/>
    </source>
</evidence>
<name>F6QLX8_CIOIN</name>
<dbReference type="InterPro" id="IPR017972">
    <property type="entry name" value="Cyt_P450_CS"/>
</dbReference>
<dbReference type="PANTHER" id="PTHR24279:SF120">
    <property type="entry name" value="CYTOCHROME P450"/>
    <property type="match status" value="1"/>
</dbReference>
<keyword evidence="5 9" id="KW-0560">Oxidoreductase</keyword>
<sequence length="466" mass="53254">TAVKDFSEIPQPKSLPILGTFLDYTKFRGFNVANLSNLFKARFDELGPIYKNKPGLSEPTVHCFSPQDNEKLFRLESRLANRDPIEFLKVVRERIGVPSGLVNIQGEEWYQLRRIVNEHFLTNSSVWSYSKDIHEVSEDFVDYISRSLDSNNEVPNFALALNKWALEGAGVFSLDTRFGMFTGEVEEHLQEIVDNSNLMFQLMAELTVAPPFWKYFETKQALKQCQAAQVAAIKKQRDILLKRIKEKDPEKLTKLEKLMTKKDLPQGEVDILVSDMLGGGVDTTSNAAAFMLYIMAVNPDKQEILREEIKTALQSGKVDGKSLQRMKYLHACALEAQRMFPLTPGTSRRLPVDVVLSGYNVPAGTRLLLLSNVAHHKNPEYFDQPESFLPERWLERKHKSKFAMIGSFGMGARACPGRKFAMQEVHYLLISLLSRYKVEYHHKPIKPHFRLVTVPSEEPQFTFIPL</sequence>